<dbReference type="AlphaFoldDB" id="A0A482XVQ3"/>
<dbReference type="Proteomes" id="UP000292704">
    <property type="component" value="Unassembled WGS sequence"/>
</dbReference>
<name>A0A482XVQ3_9EURY</name>
<dbReference type="PANTHER" id="PTHR42693">
    <property type="entry name" value="ARYLSULFATASE FAMILY MEMBER"/>
    <property type="match status" value="1"/>
</dbReference>
<keyword evidence="2" id="KW-0378">Hydrolase</keyword>
<sequence>MNQAPKNLLLFVVDSLRWDELPQDLAQRGVTFKTVAQSLYSAPSFSTLSTGLYPQEHGVARWEDKLRTDLPNIYDLPGTDGGFYQDADPQTEAMFRVLSRETATPLKSLKPPFVYLERDTSPHPPLAGFETVTEYYRSRGSNWQTIRNEYREGIETSLDRLEDRLDHLQERGLLDETLVIVTSDHGELFGEHGGVGHTAPAVPELVYVPTVFLYPSLGEDSFHADPANDIIEHVDVVETAVSLMGKNINTSGTNLLEQSRKREWGYNRIEVWNRDKEFYTADSIWGPEGGVAITRNSRIMRTIYAIYRLTRGAERHAARDSPFSLVESYLSNTAQFGKAEFSPSEAEAIIDEFETMLNKRSSEQERLDDATRDRLEELGYLDS</sequence>
<evidence type="ECO:0000259" key="3">
    <source>
        <dbReference type="Pfam" id="PF00884"/>
    </source>
</evidence>
<dbReference type="InterPro" id="IPR050738">
    <property type="entry name" value="Sulfatase"/>
</dbReference>
<feature type="domain" description="Sulfatase N-terminal" evidence="3">
    <location>
        <begin position="121"/>
        <end position="245"/>
    </location>
</feature>
<evidence type="ECO:0000256" key="2">
    <source>
        <dbReference type="ARBA" id="ARBA00022801"/>
    </source>
</evidence>
<dbReference type="RefSeq" id="WP_130171283.1">
    <property type="nucleotide sequence ID" value="NZ_SHMR01000007.1"/>
</dbReference>
<dbReference type="PANTHER" id="PTHR42693:SF53">
    <property type="entry name" value="ENDO-4-O-SULFATASE"/>
    <property type="match status" value="1"/>
</dbReference>
<proteinExistence type="inferred from homology"/>
<gene>
    <name evidence="4" type="ORF">ELS17_14715</name>
</gene>
<reference evidence="4 5" key="1">
    <citation type="submission" date="2019-02" db="EMBL/GenBank/DDBJ databases">
        <title>Genome analysis provides insights into bioremediation potentialities and Haloocin production by Natrinema altunense strain 4.1R isolated from Chott Douz in Tunisian desert.</title>
        <authorList>
            <person name="Najjari A."/>
            <person name="Youssef N."/>
            <person name="Ben Dhia O."/>
            <person name="Ferjani R."/>
            <person name="El Hidri D."/>
            <person name="Ouzari H.I."/>
            <person name="Cherif A."/>
        </authorList>
    </citation>
    <scope>NUCLEOTIDE SEQUENCE [LARGE SCALE GENOMIC DNA]</scope>
    <source>
        <strain evidence="4 5">4.1R</strain>
    </source>
</reference>
<dbReference type="EMBL" id="SHMR01000007">
    <property type="protein sequence ID" value="RZH67022.1"/>
    <property type="molecule type" value="Genomic_DNA"/>
</dbReference>
<protein>
    <submittedName>
        <fullName evidence="4">DUF229 domain-containing protein</fullName>
    </submittedName>
</protein>
<accession>A0A482XVQ3</accession>
<comment type="caution">
    <text evidence="4">The sequence shown here is derived from an EMBL/GenBank/DDBJ whole genome shotgun (WGS) entry which is preliminary data.</text>
</comment>
<dbReference type="InterPro" id="IPR017850">
    <property type="entry name" value="Alkaline_phosphatase_core_sf"/>
</dbReference>
<comment type="similarity">
    <text evidence="1">Belongs to the sulfatase family.</text>
</comment>
<dbReference type="Gene3D" id="3.40.720.10">
    <property type="entry name" value="Alkaline Phosphatase, subunit A"/>
    <property type="match status" value="2"/>
</dbReference>
<dbReference type="InterPro" id="IPR000917">
    <property type="entry name" value="Sulfatase_N"/>
</dbReference>
<evidence type="ECO:0000313" key="5">
    <source>
        <dbReference type="Proteomes" id="UP000292704"/>
    </source>
</evidence>
<organism evidence="4 5">
    <name type="scientific">Natrinema altunense</name>
    <dbReference type="NCBI Taxonomy" id="222984"/>
    <lineage>
        <taxon>Archaea</taxon>
        <taxon>Methanobacteriati</taxon>
        <taxon>Methanobacteriota</taxon>
        <taxon>Stenosarchaea group</taxon>
        <taxon>Halobacteria</taxon>
        <taxon>Halobacteriales</taxon>
        <taxon>Natrialbaceae</taxon>
        <taxon>Natrinema</taxon>
    </lineage>
</organism>
<dbReference type="Pfam" id="PF00884">
    <property type="entry name" value="Sulfatase"/>
    <property type="match status" value="1"/>
</dbReference>
<evidence type="ECO:0000256" key="1">
    <source>
        <dbReference type="ARBA" id="ARBA00008779"/>
    </source>
</evidence>
<evidence type="ECO:0000313" key="4">
    <source>
        <dbReference type="EMBL" id="RZH67022.1"/>
    </source>
</evidence>
<dbReference type="OrthoDB" id="3164at2157"/>
<dbReference type="GO" id="GO:0004065">
    <property type="term" value="F:arylsulfatase activity"/>
    <property type="evidence" value="ECO:0007669"/>
    <property type="project" value="TreeGrafter"/>
</dbReference>
<dbReference type="SUPFAM" id="SSF53649">
    <property type="entry name" value="Alkaline phosphatase-like"/>
    <property type="match status" value="1"/>
</dbReference>